<dbReference type="SUPFAM" id="SSF55031">
    <property type="entry name" value="Bacterial exopeptidase dimerisation domain"/>
    <property type="match status" value="1"/>
</dbReference>
<dbReference type="PIRSF" id="PIRSF005962">
    <property type="entry name" value="Pept_M20D_amidohydro"/>
    <property type="match status" value="1"/>
</dbReference>
<keyword evidence="2" id="KW-0464">Manganese</keyword>
<feature type="binding site" evidence="2">
    <location>
        <position position="369"/>
    </location>
    <ligand>
        <name>Mn(2+)</name>
        <dbReference type="ChEBI" id="CHEBI:29035"/>
        <label>2</label>
    </ligand>
</feature>
<dbReference type="InterPro" id="IPR002933">
    <property type="entry name" value="Peptidase_M20"/>
</dbReference>
<evidence type="ECO:0000313" key="7">
    <source>
        <dbReference type="Proteomes" id="UP000254626"/>
    </source>
</evidence>
<gene>
    <name evidence="5" type="primary">yxeP_1</name>
    <name evidence="4" type="ORF">AL536_17030</name>
    <name evidence="5" type="ORF">NCTC11327_02162</name>
</gene>
<evidence type="ECO:0000313" key="5">
    <source>
        <dbReference type="EMBL" id="SUP27274.1"/>
    </source>
</evidence>
<comment type="cofactor">
    <cofactor evidence="2">
        <name>Mn(2+)</name>
        <dbReference type="ChEBI" id="CHEBI:29035"/>
    </cofactor>
    <text evidence="2">The Mn(2+) ion enhances activity.</text>
</comment>
<name>A0AAX2LSH8_VIBFL</name>
<dbReference type="AlphaFoldDB" id="A0AAX2LSH8"/>
<keyword evidence="2" id="KW-0479">Metal-binding</keyword>
<dbReference type="Pfam" id="PF07687">
    <property type="entry name" value="M20_dimer"/>
    <property type="match status" value="1"/>
</dbReference>
<dbReference type="GO" id="GO:0050118">
    <property type="term" value="F:N-acetyldiaminopimelate deacetylase activity"/>
    <property type="evidence" value="ECO:0007669"/>
    <property type="project" value="UniProtKB-ARBA"/>
</dbReference>
<keyword evidence="1 5" id="KW-0378">Hydrolase</keyword>
<proteinExistence type="predicted"/>
<organism evidence="5 7">
    <name type="scientific">Vibrio fluvialis</name>
    <dbReference type="NCBI Taxonomy" id="676"/>
    <lineage>
        <taxon>Bacteria</taxon>
        <taxon>Pseudomonadati</taxon>
        <taxon>Pseudomonadota</taxon>
        <taxon>Gammaproteobacteria</taxon>
        <taxon>Vibrionales</taxon>
        <taxon>Vibrionaceae</taxon>
        <taxon>Vibrio</taxon>
    </lineage>
</organism>
<dbReference type="EMBL" id="UHIP01000001">
    <property type="protein sequence ID" value="SUP27274.1"/>
    <property type="molecule type" value="Genomic_DNA"/>
</dbReference>
<dbReference type="GO" id="GO:0046872">
    <property type="term" value="F:metal ion binding"/>
    <property type="evidence" value="ECO:0007669"/>
    <property type="project" value="UniProtKB-KW"/>
</dbReference>
<dbReference type="Proteomes" id="UP000254626">
    <property type="component" value="Unassembled WGS sequence"/>
</dbReference>
<dbReference type="Gene3D" id="3.40.630.10">
    <property type="entry name" value="Zn peptidases"/>
    <property type="match status" value="1"/>
</dbReference>
<dbReference type="FunFam" id="3.30.70.360:FF:000001">
    <property type="entry name" value="N-acetyldiaminopimelate deacetylase"/>
    <property type="match status" value="1"/>
</dbReference>
<dbReference type="PANTHER" id="PTHR11014:SF63">
    <property type="entry name" value="METALLOPEPTIDASE, PUTATIVE (AFU_ORTHOLOGUE AFUA_6G09600)-RELATED"/>
    <property type="match status" value="1"/>
</dbReference>
<evidence type="ECO:0000313" key="4">
    <source>
        <dbReference type="EMBL" id="AMF95135.2"/>
    </source>
</evidence>
<evidence type="ECO:0000259" key="3">
    <source>
        <dbReference type="Pfam" id="PF07687"/>
    </source>
</evidence>
<evidence type="ECO:0000256" key="1">
    <source>
        <dbReference type="ARBA" id="ARBA00022801"/>
    </source>
</evidence>
<dbReference type="InterPro" id="IPR036264">
    <property type="entry name" value="Bact_exopeptidase_dim_dom"/>
</dbReference>
<dbReference type="CDD" id="cd05666">
    <property type="entry name" value="M20_Acy1-like"/>
    <property type="match status" value="1"/>
</dbReference>
<feature type="binding site" evidence="2">
    <location>
        <position position="169"/>
    </location>
    <ligand>
        <name>Mn(2+)</name>
        <dbReference type="ChEBI" id="CHEBI:29035"/>
        <label>2</label>
    </ligand>
</feature>
<evidence type="ECO:0000256" key="2">
    <source>
        <dbReference type="PIRSR" id="PIRSR005962-1"/>
    </source>
</evidence>
<accession>A0AAX2LSH8</accession>
<dbReference type="InterPro" id="IPR017439">
    <property type="entry name" value="Amidohydrolase"/>
</dbReference>
<dbReference type="GO" id="GO:0019877">
    <property type="term" value="P:diaminopimelate biosynthetic process"/>
    <property type="evidence" value="ECO:0007669"/>
    <property type="project" value="UniProtKB-ARBA"/>
</dbReference>
<dbReference type="NCBIfam" id="TIGR01891">
    <property type="entry name" value="amidohydrolases"/>
    <property type="match status" value="1"/>
</dbReference>
<dbReference type="Pfam" id="PF01546">
    <property type="entry name" value="Peptidase_M20"/>
    <property type="match status" value="1"/>
</dbReference>
<protein>
    <submittedName>
        <fullName evidence="4">Amidohydrolase</fullName>
    </submittedName>
    <submittedName>
        <fullName evidence="5">Peptidase, M20D subfamily protein</fullName>
        <ecNumber evidence="5">3.-.-.-</ecNumber>
    </submittedName>
</protein>
<feature type="binding site" evidence="2">
    <location>
        <position position="110"/>
    </location>
    <ligand>
        <name>Mn(2+)</name>
        <dbReference type="ChEBI" id="CHEBI:29035"/>
        <label>2</label>
    </ligand>
</feature>
<feature type="binding site" evidence="2">
    <location>
        <position position="108"/>
    </location>
    <ligand>
        <name>Mn(2+)</name>
        <dbReference type="ChEBI" id="CHEBI:29035"/>
        <label>2</label>
    </ligand>
</feature>
<reference evidence="5 7" key="3">
    <citation type="submission" date="2018-06" db="EMBL/GenBank/DDBJ databases">
        <authorList>
            <consortium name="Pathogen Informatics"/>
            <person name="Doyle S."/>
        </authorList>
    </citation>
    <scope>NUCLEOTIDE SEQUENCE [LARGE SCALE GENOMIC DNA]</scope>
    <source>
        <strain evidence="5 7">NCTC11327</strain>
    </source>
</reference>
<dbReference type="SUPFAM" id="SSF53187">
    <property type="entry name" value="Zn-dependent exopeptidases"/>
    <property type="match status" value="1"/>
</dbReference>
<feature type="domain" description="Peptidase M20 dimerisation" evidence="3">
    <location>
        <begin position="192"/>
        <end position="284"/>
    </location>
</feature>
<dbReference type="PANTHER" id="PTHR11014">
    <property type="entry name" value="PEPTIDASE M20 FAMILY MEMBER"/>
    <property type="match status" value="1"/>
</dbReference>
<evidence type="ECO:0000313" key="6">
    <source>
        <dbReference type="Proteomes" id="UP000057088"/>
    </source>
</evidence>
<dbReference type="InterPro" id="IPR011650">
    <property type="entry name" value="Peptidase_M20_dimer"/>
</dbReference>
<dbReference type="EMBL" id="CP014035">
    <property type="protein sequence ID" value="AMF95135.2"/>
    <property type="molecule type" value="Genomic_DNA"/>
</dbReference>
<feature type="binding site" evidence="2">
    <location>
        <position position="143"/>
    </location>
    <ligand>
        <name>Mn(2+)</name>
        <dbReference type="ChEBI" id="CHEBI:29035"/>
        <label>2</label>
    </ligand>
</feature>
<dbReference type="Proteomes" id="UP000057088">
    <property type="component" value="Chromosome 2"/>
</dbReference>
<reference evidence="4" key="2">
    <citation type="submission" date="2018-01" db="EMBL/GenBank/DDBJ databases">
        <title>FDA dAtabase for Regulatory Grade micrObial Sequences (FDA-ARGOS): Supporting development and validation of Infectious Disease Dx tests.</title>
        <authorList>
            <person name="Hoffmann M."/>
            <person name="Allard M."/>
            <person name="Evans P."/>
            <person name="Brown E."/>
            <person name="Tallon L."/>
            <person name="Sadzewicz L."/>
            <person name="Sengamalay N."/>
            <person name="Ott S."/>
            <person name="Godinez A."/>
            <person name="Nagaraj S."/>
            <person name="Vyas G."/>
            <person name="Aluvathingal J."/>
            <person name="Nadendla S."/>
            <person name="Geyer C."/>
            <person name="Sichtig H."/>
        </authorList>
    </citation>
    <scope>NUCLEOTIDE SEQUENCE</scope>
    <source>
        <strain evidence="4">ATCC 33809</strain>
    </source>
</reference>
<reference evidence="6" key="1">
    <citation type="submission" date="2015-12" db="EMBL/GenBank/DDBJ databases">
        <title>FDA dAtabase for Regulatory Grade micrObial Sequences (FDA-ARGOS): Supporting development and validation of Infectious Disease Dx tests.</title>
        <authorList>
            <person name="Hoffmann M."/>
            <person name="Allard M."/>
            <person name="Evans P."/>
            <person name="Brown E."/>
            <person name="Tallon L.J."/>
            <person name="Sadzewicz L."/>
            <person name="Sengamalay N."/>
            <person name="Ott S."/>
            <person name="Godinez A."/>
            <person name="Nagaraj S."/>
            <person name="Vyas G."/>
            <person name="Aluvathingal J."/>
            <person name="Nadendla S."/>
            <person name="Geyer C."/>
            <person name="Sichtig H."/>
        </authorList>
    </citation>
    <scope>NUCLEOTIDE SEQUENCE [LARGE SCALE GENOMIC DNA]</scope>
    <source>
        <strain evidence="6">ATCC 33809</strain>
    </source>
</reference>
<dbReference type="EC" id="3.-.-.-" evidence="5"/>
<dbReference type="Gene3D" id="3.30.70.360">
    <property type="match status" value="1"/>
</dbReference>
<sequence>MTIPASSLLNNADFVQSCEQFIQTRHSIHAHPELGSEVPNTAQLVAKLLQEWGYETHTQVGGHGVVGVIKHGSSERSIGIRADMDALPIQENTGLPYASTIDGRMHACGHDGHTAILLAAAHYLAQHKPFDGTVNLIFQPDEEGLSGAQAMIDDGLFERFPCDAIFALHNMPGKEVGLADVRSGIFSASSDKVTIRLTGKGGHAALPHLSADVTIAIGHIILGLQSIVSRNISPSDQSIVSIGQIQAGTTPNVIPNDAMMTLSVRNFSQQNQDLIERRIREIVAGQCRAFGIQGEVEYLRQVPSIFNAAAETRWARKAVQAVLGEENVAGEDTQPITGSEDFAWMLQQRPGCYFTLANGLGEWHGCSVHNPGYDFNDRLVTIGAACWVQLVSNYLAKS</sequence>
<keyword evidence="6" id="KW-1185">Reference proteome</keyword>